<dbReference type="InterPro" id="IPR050382">
    <property type="entry name" value="MFS_Na/Anion_cotransporter"/>
</dbReference>
<evidence type="ECO:0000256" key="5">
    <source>
        <dbReference type="ARBA" id="ARBA00022989"/>
    </source>
</evidence>
<name>A0A1D1W010_RAMVA</name>
<keyword evidence="4" id="KW-0769">Symport</keyword>
<evidence type="ECO:0000313" key="9">
    <source>
        <dbReference type="EMBL" id="GAV06536.1"/>
    </source>
</evidence>
<feature type="domain" description="Major facilitator superfamily (MFS) profile" evidence="8">
    <location>
        <begin position="28"/>
        <end position="498"/>
    </location>
</feature>
<keyword evidence="3 7" id="KW-0812">Transmembrane</keyword>
<dbReference type="PANTHER" id="PTHR11662">
    <property type="entry name" value="SOLUTE CARRIER FAMILY 17"/>
    <property type="match status" value="1"/>
</dbReference>
<feature type="transmembrane region" description="Helical" evidence="7">
    <location>
        <begin position="169"/>
        <end position="193"/>
    </location>
</feature>
<evidence type="ECO:0000256" key="3">
    <source>
        <dbReference type="ARBA" id="ARBA00022692"/>
    </source>
</evidence>
<dbReference type="STRING" id="947166.A0A1D1W010"/>
<dbReference type="InterPro" id="IPR036259">
    <property type="entry name" value="MFS_trans_sf"/>
</dbReference>
<reference evidence="9 10" key="1">
    <citation type="journal article" date="2016" name="Nat. Commun.">
        <title>Extremotolerant tardigrade genome and improved radiotolerance of human cultured cells by tardigrade-unique protein.</title>
        <authorList>
            <person name="Hashimoto T."/>
            <person name="Horikawa D.D."/>
            <person name="Saito Y."/>
            <person name="Kuwahara H."/>
            <person name="Kozuka-Hata H."/>
            <person name="Shin-I T."/>
            <person name="Minakuchi Y."/>
            <person name="Ohishi K."/>
            <person name="Motoyama A."/>
            <person name="Aizu T."/>
            <person name="Enomoto A."/>
            <person name="Kondo K."/>
            <person name="Tanaka S."/>
            <person name="Hara Y."/>
            <person name="Koshikawa S."/>
            <person name="Sagara H."/>
            <person name="Miura T."/>
            <person name="Yokobori S."/>
            <person name="Miyagawa K."/>
            <person name="Suzuki Y."/>
            <person name="Kubo T."/>
            <person name="Oyama M."/>
            <person name="Kohara Y."/>
            <person name="Fujiyama A."/>
            <person name="Arakawa K."/>
            <person name="Katayama T."/>
            <person name="Toyoda A."/>
            <person name="Kunieda T."/>
        </authorList>
    </citation>
    <scope>NUCLEOTIDE SEQUENCE [LARGE SCALE GENOMIC DNA]</scope>
    <source>
        <strain evidence="9 10">YOKOZUNA-1</strain>
    </source>
</reference>
<dbReference type="GO" id="GO:0016020">
    <property type="term" value="C:membrane"/>
    <property type="evidence" value="ECO:0007669"/>
    <property type="project" value="UniProtKB-SubCell"/>
</dbReference>
<feature type="transmembrane region" description="Helical" evidence="7">
    <location>
        <begin position="37"/>
        <end position="58"/>
    </location>
</feature>
<proteinExistence type="predicted"/>
<feature type="transmembrane region" description="Helical" evidence="7">
    <location>
        <begin position="295"/>
        <end position="317"/>
    </location>
</feature>
<gene>
    <name evidence="9" type="primary">RvY_16505-1</name>
    <name evidence="9" type="synonym">RvY_16505.1</name>
    <name evidence="9" type="ORF">RvY_16505</name>
</gene>
<accession>A0A1D1W010</accession>
<dbReference type="InterPro" id="IPR011701">
    <property type="entry name" value="MFS"/>
</dbReference>
<evidence type="ECO:0000313" key="10">
    <source>
        <dbReference type="Proteomes" id="UP000186922"/>
    </source>
</evidence>
<dbReference type="FunFam" id="1.20.1250.20:FF:000003">
    <property type="entry name" value="Solute carrier family 17 member 3"/>
    <property type="match status" value="1"/>
</dbReference>
<keyword evidence="10" id="KW-1185">Reference proteome</keyword>
<evidence type="ECO:0000256" key="6">
    <source>
        <dbReference type="ARBA" id="ARBA00023136"/>
    </source>
</evidence>
<dbReference type="Proteomes" id="UP000186922">
    <property type="component" value="Unassembled WGS sequence"/>
</dbReference>
<comment type="caution">
    <text evidence="9">The sequence shown here is derived from an EMBL/GenBank/DDBJ whole genome shotgun (WGS) entry which is preliminary data.</text>
</comment>
<dbReference type="Gene3D" id="1.20.1250.20">
    <property type="entry name" value="MFS general substrate transporter like domains"/>
    <property type="match status" value="2"/>
</dbReference>
<feature type="transmembrane region" description="Helical" evidence="7">
    <location>
        <begin position="349"/>
        <end position="367"/>
    </location>
</feature>
<sequence>MDPLLLEKHLLAVPREYDSRRLGHRHGLLALTFLGMVFYYASRIALSISMVAMTVPLVRNTTFISSSTDVCPNPTATALNETGVESIINDSLPIQNVFSGYVESRKFNWDSETQGILHGSFFYGYLISQVPGGWIAHKFGAKKPFALCMLLTGILTLLSPLAVTTGGVWLFFAVRFTIGIFQGIIWPTVAALWSPWAPPLERGRLVSVSYSGTQLGTVFGMYVAGLLAHKFNWEAIFYCFGTLCIVWAVLWSFIAYDTPQQHPWISAEEREYITSSLSLYREKGLKLKTPRSVPWLKILTTLPLLVTFIVEFCYQYGFFTIVANLPTYLSNIHHFSLQSNGLISAMPYLVRWILTICSANLADWILVKKFCSRTTLRKSMSVFAFVTCGLCLVGVAYSGCNSTLAIALFTIGVGCSGAVFAGHVVAYSDMSVMYSSVLTGLGNGAGVISGIVAPYVVGVLTKGPNGQSIGNWQSVFLISAGLYALASVLYGGFATAKRQPWDKPTL</sequence>
<dbReference type="GO" id="GO:0015293">
    <property type="term" value="F:symporter activity"/>
    <property type="evidence" value="ECO:0007669"/>
    <property type="project" value="UniProtKB-KW"/>
</dbReference>
<dbReference type="InterPro" id="IPR020846">
    <property type="entry name" value="MFS_dom"/>
</dbReference>
<feature type="transmembrane region" description="Helical" evidence="7">
    <location>
        <begin position="404"/>
        <end position="425"/>
    </location>
</feature>
<evidence type="ECO:0000256" key="2">
    <source>
        <dbReference type="ARBA" id="ARBA00022448"/>
    </source>
</evidence>
<dbReference type="PROSITE" id="PS50850">
    <property type="entry name" value="MFS"/>
    <property type="match status" value="1"/>
</dbReference>
<comment type="subcellular location">
    <subcellularLocation>
        <location evidence="1">Membrane</location>
        <topology evidence="1">Multi-pass membrane protein</topology>
    </subcellularLocation>
</comment>
<organism evidence="9 10">
    <name type="scientific">Ramazzottius varieornatus</name>
    <name type="common">Water bear</name>
    <name type="synonym">Tardigrade</name>
    <dbReference type="NCBI Taxonomy" id="947166"/>
    <lineage>
        <taxon>Eukaryota</taxon>
        <taxon>Metazoa</taxon>
        <taxon>Ecdysozoa</taxon>
        <taxon>Tardigrada</taxon>
        <taxon>Eutardigrada</taxon>
        <taxon>Parachela</taxon>
        <taxon>Hypsibioidea</taxon>
        <taxon>Ramazzottiidae</taxon>
        <taxon>Ramazzottius</taxon>
    </lineage>
</organism>
<dbReference type="SUPFAM" id="SSF103473">
    <property type="entry name" value="MFS general substrate transporter"/>
    <property type="match status" value="1"/>
</dbReference>
<keyword evidence="5 7" id="KW-1133">Transmembrane helix</keyword>
<evidence type="ECO:0000256" key="1">
    <source>
        <dbReference type="ARBA" id="ARBA00004141"/>
    </source>
</evidence>
<feature type="transmembrane region" description="Helical" evidence="7">
    <location>
        <begin position="145"/>
        <end position="163"/>
    </location>
</feature>
<feature type="transmembrane region" description="Helical" evidence="7">
    <location>
        <begin position="235"/>
        <end position="256"/>
    </location>
</feature>
<dbReference type="Pfam" id="PF07690">
    <property type="entry name" value="MFS_1"/>
    <property type="match status" value="1"/>
</dbReference>
<keyword evidence="6 7" id="KW-0472">Membrane</keyword>
<feature type="transmembrane region" description="Helical" evidence="7">
    <location>
        <begin position="379"/>
        <end position="398"/>
    </location>
</feature>
<feature type="transmembrane region" description="Helical" evidence="7">
    <location>
        <begin position="437"/>
        <end position="460"/>
    </location>
</feature>
<evidence type="ECO:0000259" key="8">
    <source>
        <dbReference type="PROSITE" id="PS50850"/>
    </source>
</evidence>
<keyword evidence="2" id="KW-0813">Transport</keyword>
<dbReference type="PANTHER" id="PTHR11662:SF399">
    <property type="entry name" value="FI19708P1-RELATED"/>
    <property type="match status" value="1"/>
</dbReference>
<dbReference type="EMBL" id="BDGG01000013">
    <property type="protein sequence ID" value="GAV06536.1"/>
    <property type="molecule type" value="Genomic_DNA"/>
</dbReference>
<dbReference type="OrthoDB" id="2985014at2759"/>
<protein>
    <recommendedName>
        <fullName evidence="8">Major facilitator superfamily (MFS) profile domain-containing protein</fullName>
    </recommendedName>
</protein>
<dbReference type="AlphaFoldDB" id="A0A1D1W010"/>
<dbReference type="GO" id="GO:0006820">
    <property type="term" value="P:monoatomic anion transport"/>
    <property type="evidence" value="ECO:0007669"/>
    <property type="project" value="TreeGrafter"/>
</dbReference>
<evidence type="ECO:0000256" key="4">
    <source>
        <dbReference type="ARBA" id="ARBA00022847"/>
    </source>
</evidence>
<feature type="transmembrane region" description="Helical" evidence="7">
    <location>
        <begin position="472"/>
        <end position="493"/>
    </location>
</feature>
<feature type="transmembrane region" description="Helical" evidence="7">
    <location>
        <begin position="205"/>
        <end position="229"/>
    </location>
</feature>
<evidence type="ECO:0000256" key="7">
    <source>
        <dbReference type="SAM" id="Phobius"/>
    </source>
</evidence>